<accession>A0A1X0QFF8</accession>
<reference evidence="2 3" key="1">
    <citation type="journal article" date="2017" name="Environ. Microbiol.">
        <title>Decay of the glycolytic pathway and adaptation to intranuclear parasitism within Enterocytozoonidae microsporidia.</title>
        <authorList>
            <person name="Wiredu Boakye D."/>
            <person name="Jaroenlak P."/>
            <person name="Prachumwat A."/>
            <person name="Williams T.A."/>
            <person name="Bateman K.S."/>
            <person name="Itsathitphaisarn O."/>
            <person name="Sritunyalucksana K."/>
            <person name="Paszkiewicz K.H."/>
            <person name="Moore K.A."/>
            <person name="Stentiford G.D."/>
            <person name="Williams B.A."/>
        </authorList>
    </citation>
    <scope>NUCLEOTIDE SEQUENCE [LARGE SCALE GENOMIC DNA]</scope>
    <source>
        <strain evidence="3">canceri</strain>
    </source>
</reference>
<organism evidence="2 3">
    <name type="scientific">Hepatospora eriocheir</name>
    <dbReference type="NCBI Taxonomy" id="1081669"/>
    <lineage>
        <taxon>Eukaryota</taxon>
        <taxon>Fungi</taxon>
        <taxon>Fungi incertae sedis</taxon>
        <taxon>Microsporidia</taxon>
        <taxon>Hepatosporidae</taxon>
        <taxon>Hepatospora</taxon>
    </lineage>
</organism>
<keyword evidence="1" id="KW-1133">Transmembrane helix</keyword>
<name>A0A1X0QFF8_9MICR</name>
<comment type="caution">
    <text evidence="2">The sequence shown here is derived from an EMBL/GenBank/DDBJ whole genome shotgun (WGS) entry which is preliminary data.</text>
</comment>
<dbReference type="VEuPathDB" id="MicrosporidiaDB:HERIO_618"/>
<dbReference type="EMBL" id="LTAI01000611">
    <property type="protein sequence ID" value="ORD98530.1"/>
    <property type="molecule type" value="Genomic_DNA"/>
</dbReference>
<keyword evidence="1" id="KW-0472">Membrane</keyword>
<dbReference type="Proteomes" id="UP000192501">
    <property type="component" value="Unassembled WGS sequence"/>
</dbReference>
<gene>
    <name evidence="2" type="ORF">A0H76_2324</name>
</gene>
<feature type="transmembrane region" description="Helical" evidence="1">
    <location>
        <begin position="25"/>
        <end position="43"/>
    </location>
</feature>
<keyword evidence="1" id="KW-0812">Transmembrane</keyword>
<dbReference type="VEuPathDB" id="MicrosporidiaDB:A0H76_2324"/>
<proteinExistence type="predicted"/>
<dbReference type="AlphaFoldDB" id="A0A1X0QFF8"/>
<feature type="transmembrane region" description="Helical" evidence="1">
    <location>
        <begin position="108"/>
        <end position="129"/>
    </location>
</feature>
<evidence type="ECO:0000313" key="3">
    <source>
        <dbReference type="Proteomes" id="UP000192501"/>
    </source>
</evidence>
<evidence type="ECO:0000256" key="1">
    <source>
        <dbReference type="SAM" id="Phobius"/>
    </source>
</evidence>
<protein>
    <submittedName>
        <fullName evidence="2">Uncharacterized protein</fullName>
    </submittedName>
</protein>
<evidence type="ECO:0000313" key="2">
    <source>
        <dbReference type="EMBL" id="ORD98530.1"/>
    </source>
</evidence>
<feature type="transmembrane region" description="Helical" evidence="1">
    <location>
        <begin position="49"/>
        <end position="72"/>
    </location>
</feature>
<sequence>MSLKTFLKSFFDNEGLFVIFEITRYNILNLITFTIIFILSSYLKFIRDILVNVILSVFYSIILSLLISFIYYETDDFIKRIKIVLLDEDVLKNEENFIISEEKIKIEYIFMGCFILYFITIFLTWRLFLNKKKVVKTGY</sequence>